<comment type="caution">
    <text evidence="1">The sequence shown here is derived from an EMBL/GenBank/DDBJ whole genome shotgun (WGS) entry which is preliminary data.</text>
</comment>
<gene>
    <name evidence="1" type="ORF">QYT958_LOCUS41990</name>
</gene>
<dbReference type="EMBL" id="CAJOBR010050767">
    <property type="protein sequence ID" value="CAF5050162.1"/>
    <property type="molecule type" value="Genomic_DNA"/>
</dbReference>
<evidence type="ECO:0000313" key="1">
    <source>
        <dbReference type="EMBL" id="CAF5050162.1"/>
    </source>
</evidence>
<protein>
    <submittedName>
        <fullName evidence="1">Uncharacterized protein</fullName>
    </submittedName>
</protein>
<dbReference type="AlphaFoldDB" id="A0A822CPT4"/>
<proteinExistence type="predicted"/>
<feature type="non-terminal residue" evidence="1">
    <location>
        <position position="32"/>
    </location>
</feature>
<sequence>QPIVDVNSVDPKQLARIRQQRVHEQKRRELER</sequence>
<feature type="non-terminal residue" evidence="1">
    <location>
        <position position="1"/>
    </location>
</feature>
<dbReference type="Proteomes" id="UP000663848">
    <property type="component" value="Unassembled WGS sequence"/>
</dbReference>
<reference evidence="1" key="1">
    <citation type="submission" date="2021-02" db="EMBL/GenBank/DDBJ databases">
        <authorList>
            <person name="Nowell W R."/>
        </authorList>
    </citation>
    <scope>NUCLEOTIDE SEQUENCE</scope>
</reference>
<accession>A0A822CPT4</accession>
<evidence type="ECO:0000313" key="2">
    <source>
        <dbReference type="Proteomes" id="UP000663848"/>
    </source>
</evidence>
<name>A0A822CPT4_9BILA</name>
<organism evidence="1 2">
    <name type="scientific">Rotaria socialis</name>
    <dbReference type="NCBI Taxonomy" id="392032"/>
    <lineage>
        <taxon>Eukaryota</taxon>
        <taxon>Metazoa</taxon>
        <taxon>Spiralia</taxon>
        <taxon>Gnathifera</taxon>
        <taxon>Rotifera</taxon>
        <taxon>Eurotatoria</taxon>
        <taxon>Bdelloidea</taxon>
        <taxon>Philodinida</taxon>
        <taxon>Philodinidae</taxon>
        <taxon>Rotaria</taxon>
    </lineage>
</organism>